<sequence>NLSQSCKRTFQDPARLIFQHDRFIQKQCQQNDALPTSVSLKSLVRFSIEI</sequence>
<accession>A0A164RP29</accession>
<dbReference type="AlphaFoldDB" id="A0A164RP29"/>
<protein>
    <submittedName>
        <fullName evidence="1">Uncharacterized protein</fullName>
    </submittedName>
</protein>
<proteinExistence type="predicted"/>
<evidence type="ECO:0000313" key="1">
    <source>
        <dbReference type="EMBL" id="KZS08823.1"/>
    </source>
</evidence>
<feature type="non-terminal residue" evidence="1">
    <location>
        <position position="1"/>
    </location>
</feature>
<keyword evidence="2" id="KW-1185">Reference proteome</keyword>
<reference evidence="1 2" key="1">
    <citation type="submission" date="2016-03" db="EMBL/GenBank/DDBJ databases">
        <title>EvidentialGene: Evidence-directed Construction of Genes on Genomes.</title>
        <authorList>
            <person name="Gilbert D.G."/>
            <person name="Choi J.-H."/>
            <person name="Mockaitis K."/>
            <person name="Colbourne J."/>
            <person name="Pfrender M."/>
        </authorList>
    </citation>
    <scope>NUCLEOTIDE SEQUENCE [LARGE SCALE GENOMIC DNA]</scope>
    <source>
        <strain evidence="1 2">Xinb3</strain>
        <tissue evidence="1">Complete organism</tissue>
    </source>
</reference>
<organism evidence="1 2">
    <name type="scientific">Daphnia magna</name>
    <dbReference type="NCBI Taxonomy" id="35525"/>
    <lineage>
        <taxon>Eukaryota</taxon>
        <taxon>Metazoa</taxon>
        <taxon>Ecdysozoa</taxon>
        <taxon>Arthropoda</taxon>
        <taxon>Crustacea</taxon>
        <taxon>Branchiopoda</taxon>
        <taxon>Diplostraca</taxon>
        <taxon>Cladocera</taxon>
        <taxon>Anomopoda</taxon>
        <taxon>Daphniidae</taxon>
        <taxon>Daphnia</taxon>
    </lineage>
</organism>
<dbReference type="OrthoDB" id="6273691at2759"/>
<dbReference type="Proteomes" id="UP000076858">
    <property type="component" value="Unassembled WGS sequence"/>
</dbReference>
<dbReference type="EMBL" id="LRGB01002181">
    <property type="protein sequence ID" value="KZS08823.1"/>
    <property type="molecule type" value="Genomic_DNA"/>
</dbReference>
<gene>
    <name evidence="1" type="ORF">APZ42_027102</name>
</gene>
<name>A0A164RP29_9CRUS</name>
<comment type="caution">
    <text evidence="1">The sequence shown here is derived from an EMBL/GenBank/DDBJ whole genome shotgun (WGS) entry which is preliminary data.</text>
</comment>
<evidence type="ECO:0000313" key="2">
    <source>
        <dbReference type="Proteomes" id="UP000076858"/>
    </source>
</evidence>